<evidence type="ECO:0000313" key="4">
    <source>
        <dbReference type="Proteomes" id="UP001200430"/>
    </source>
</evidence>
<dbReference type="RefSeq" id="WP_236099200.1">
    <property type="nucleotide sequence ID" value="NZ_JAKGUD010000005.1"/>
</dbReference>
<keyword evidence="2 3" id="KW-0808">Transferase</keyword>
<accession>A0ABS9EMR9</accession>
<dbReference type="PIRSF" id="PIRSF028177">
    <property type="entry name" value="Polyketide_synth_Omtfrase_TcmP"/>
    <property type="match status" value="1"/>
</dbReference>
<evidence type="ECO:0000313" key="3">
    <source>
        <dbReference type="EMBL" id="MCF4142474.1"/>
    </source>
</evidence>
<dbReference type="Pfam" id="PF04072">
    <property type="entry name" value="LCM"/>
    <property type="match status" value="1"/>
</dbReference>
<dbReference type="Proteomes" id="UP001200430">
    <property type="component" value="Unassembled WGS sequence"/>
</dbReference>
<dbReference type="Gene3D" id="3.40.50.150">
    <property type="entry name" value="Vaccinia Virus protein VP39"/>
    <property type="match status" value="1"/>
</dbReference>
<name>A0ABS9EMR9_9BACT</name>
<dbReference type="GO" id="GO:0032259">
    <property type="term" value="P:methylation"/>
    <property type="evidence" value="ECO:0007669"/>
    <property type="project" value="UniProtKB-KW"/>
</dbReference>
<keyword evidence="4" id="KW-1185">Reference proteome</keyword>
<dbReference type="EC" id="2.1.1.-" evidence="3"/>
<dbReference type="PANTHER" id="PTHR43619">
    <property type="entry name" value="S-ADENOSYL-L-METHIONINE-DEPENDENT METHYLTRANSFERASE YKTD-RELATED"/>
    <property type="match status" value="1"/>
</dbReference>
<dbReference type="InterPro" id="IPR016874">
    <property type="entry name" value="TcmP-like"/>
</dbReference>
<evidence type="ECO:0000256" key="2">
    <source>
        <dbReference type="ARBA" id="ARBA00022679"/>
    </source>
</evidence>
<evidence type="ECO:0000256" key="1">
    <source>
        <dbReference type="ARBA" id="ARBA00022603"/>
    </source>
</evidence>
<dbReference type="InterPro" id="IPR007213">
    <property type="entry name" value="Ppm1/Ppm2/Tcmp"/>
</dbReference>
<dbReference type="EMBL" id="JAKGUD010000005">
    <property type="protein sequence ID" value="MCF4142474.1"/>
    <property type="molecule type" value="Genomic_DNA"/>
</dbReference>
<dbReference type="PANTHER" id="PTHR43619:SF2">
    <property type="entry name" value="S-ADENOSYL-L-METHIONINE-DEPENDENT METHYLTRANSFERASES SUPERFAMILY PROTEIN"/>
    <property type="match status" value="1"/>
</dbReference>
<sequence>MGKDMSALPRTMLITLWAKAKETGMKRPLLKDPKAVKMMKAIDYDFSTFEGCWKSQVGVAIRSMILDRETKRFLRNYPNGTVVELGAGLSSRMERLGKNSAWWYDLDLPEGIETRRRFFRETDSRRFIARSVFDFSWMDEVETRNEPVLFIAEGLLMYFPEEKVRSLLVELANRFPKGEMLLESTAPCVVGKARWHDSLSKIDETPEFLWGPEDPGTMASWSRSIEVAGKWNFYDYGGSRWRWMRAFKYIPKLKRMTSCHIVRLRFKPESTERRRNV</sequence>
<dbReference type="GO" id="GO:0008168">
    <property type="term" value="F:methyltransferase activity"/>
    <property type="evidence" value="ECO:0007669"/>
    <property type="project" value="UniProtKB-KW"/>
</dbReference>
<dbReference type="InterPro" id="IPR029063">
    <property type="entry name" value="SAM-dependent_MTases_sf"/>
</dbReference>
<dbReference type="SUPFAM" id="SSF53335">
    <property type="entry name" value="S-adenosyl-L-methionine-dependent methyltransferases"/>
    <property type="match status" value="1"/>
</dbReference>
<organism evidence="3 4">
    <name type="scientific">Dethiosulfovibrio marinus</name>
    <dbReference type="NCBI Taxonomy" id="133532"/>
    <lineage>
        <taxon>Bacteria</taxon>
        <taxon>Thermotogati</taxon>
        <taxon>Synergistota</taxon>
        <taxon>Synergistia</taxon>
        <taxon>Synergistales</taxon>
        <taxon>Dethiosulfovibrionaceae</taxon>
        <taxon>Dethiosulfovibrio</taxon>
    </lineage>
</organism>
<gene>
    <name evidence="3" type="ORF">L2W38_06570</name>
</gene>
<keyword evidence="1 3" id="KW-0489">Methyltransferase</keyword>
<proteinExistence type="predicted"/>
<comment type="caution">
    <text evidence="3">The sequence shown here is derived from an EMBL/GenBank/DDBJ whole genome shotgun (WGS) entry which is preliminary data.</text>
</comment>
<protein>
    <submittedName>
        <fullName evidence="3">Class I SAM-dependent methyltransferase</fullName>
        <ecNumber evidence="3">2.1.1.-</ecNumber>
    </submittedName>
</protein>
<reference evidence="3 4" key="1">
    <citation type="submission" date="2022-01" db="EMBL/GenBank/DDBJ databases">
        <title>Dethiosulfovibrio faecalis sp. nov., a novel proteolytic, non-sulfur-reducing bacterium isolated from a marine aquaculture solid waste bioreactor.</title>
        <authorList>
            <person name="Grabowski S."/>
            <person name="Apolinario E."/>
            <person name="Schneider N."/>
            <person name="Marshall C.W."/>
            <person name="Sowers K.R."/>
        </authorList>
    </citation>
    <scope>NUCLEOTIDE SEQUENCE [LARGE SCALE GENOMIC DNA]</scope>
    <source>
        <strain evidence="3 4">DSM 12537</strain>
    </source>
</reference>